<reference evidence="6 7" key="1">
    <citation type="journal article" date="2018" name="PLoS Genet.">
        <title>Population sequencing reveals clonal diversity and ancestral inbreeding in the grapevine cultivar Chardonnay.</title>
        <authorList>
            <person name="Roach M.J."/>
            <person name="Johnson D.L."/>
            <person name="Bohlmann J."/>
            <person name="van Vuuren H.J."/>
            <person name="Jones S.J."/>
            <person name="Pretorius I.S."/>
            <person name="Schmidt S.A."/>
            <person name="Borneman A.R."/>
        </authorList>
    </citation>
    <scope>NUCLEOTIDE SEQUENCE [LARGE SCALE GENOMIC DNA]</scope>
    <source>
        <strain evidence="7">cv. Chardonnay</strain>
        <tissue evidence="6">Leaf</tissue>
    </source>
</reference>
<dbReference type="InterPro" id="IPR040122">
    <property type="entry name" value="Importin_beta"/>
</dbReference>
<keyword evidence="3" id="KW-0963">Cytoplasm</keyword>
<keyword evidence="5" id="KW-0653">Protein transport</keyword>
<evidence type="ECO:0000256" key="5">
    <source>
        <dbReference type="ARBA" id="ARBA00022927"/>
    </source>
</evidence>
<evidence type="ECO:0000256" key="2">
    <source>
        <dbReference type="ARBA" id="ARBA00022448"/>
    </source>
</evidence>
<dbReference type="Pfam" id="PF13513">
    <property type="entry name" value="HEAT_EZ"/>
    <property type="match status" value="1"/>
</dbReference>
<evidence type="ECO:0000256" key="4">
    <source>
        <dbReference type="ARBA" id="ARBA00022737"/>
    </source>
</evidence>
<dbReference type="InterPro" id="IPR016024">
    <property type="entry name" value="ARM-type_fold"/>
</dbReference>
<sequence length="1173" mass="131263">MCGMGLHMRERVRAKLSTTDDETWKEREAAVLALGAVAEGCITGLYPHLSEIVTFIIPLLDDKFPLIRSISCWTLSRFSRFVVQGRGFSDWIRFEDLSLRLLLEGVEDCCRDEGLERWSKGWVEGGKRFKLERRLNEAWRFLLCFVLAEEENRFSLVFPEGRGFHGGWSILAEKLRYLGVASSAEARRGKRSRFRLEKVRCDVGKSLCAVVWSGGGGEEISGFGGTLLLFDFGILAKVERVLARGSRRVKERVLHLVRWTPEAGCLGKGGCAKEMWVMVLGLPLHLRSRVVFKKIGDECGGFVGVDEDTTLMTNLLWARIFVHPVGSSLPKEEIVYPVSKRLGEEWRSPCADEVSGTGMHPLSTVAAVKLLCCRLKAAEEGAAGLDAKAVAVGCDKRATTVMGESGAVGPVAFVKDGGERGGSTVFGPGQACIEAKVGKACAKDGPLSGTLKGRVSLLGLFSSAEKAYGVFYPLLGSSKPWLLAAKDGSARWQRAGSLEEGCEGTLWYGVSCQGRGDELPRDVEIGILEGRILTVFLVGIGHQKGSEQFDKVLRGLLRRILDTNKRVQEAACSAFATLEEEAAEKLAPHLEIILQHLMCAFGKYQRRNLRIVYDAIATLADAVGEKLNQPTYLDILMPPLIAKWQQLSNSDKDIFPLLECFTSIAQVFITVFFDLKLWVETCDVLNDGRPVMFSTMGNLLERLRNVEEKRFSLVFLEGRGLVGGVEILSSKLRSLGVSLAQRRVEKSKAISKKVLVCIGNGEGKDGLLKGKLHLALLGGFLILFEFEDAGEAEKCLKEERGIHEVWVSILGLFLHLWGKGLFKRLGETHGRFVAIDVEMTECWNLQWARILVRIRKWKFPSSLQEKMVWLGRVLERVEEGFSEKVIAQVLIEDLLCIQRKMRYCFEKMGIDGFVESYPSPFVVACEPCGKNDEWSSWRIYFPSRTRGSVVMVLQSWIRYEEVLICSRGVDVEGPSSLWRSVYVVWRIELSGNFKVEVSKRARALLDLRICGLRMMSSRWHIILSSNHAVNNTLNLSGVGCCGAVNTPSHCLAKKLKALKRDLKVWNKEVFGNVSFNKLEAFFRIHFWDSKERASSLSLEEAEARRGGLEDYKKWTLLEETSWRQKPREIWLREGDKNAHKMANACAIINLLTKVRVNGVTLIVDEENLSYSSL</sequence>
<evidence type="ECO:0000256" key="3">
    <source>
        <dbReference type="ARBA" id="ARBA00022490"/>
    </source>
</evidence>
<evidence type="ECO:0000256" key="1">
    <source>
        <dbReference type="ARBA" id="ARBA00004496"/>
    </source>
</evidence>
<proteinExistence type="predicted"/>
<dbReference type="PANTHER" id="PTHR10527">
    <property type="entry name" value="IMPORTIN BETA"/>
    <property type="match status" value="1"/>
</dbReference>
<keyword evidence="2" id="KW-0813">Transport</keyword>
<accession>A0A438DSU7</accession>
<gene>
    <name evidence="6" type="primary">TRN1_6</name>
    <name evidence="6" type="ORF">CK203_085264</name>
</gene>
<comment type="caution">
    <text evidence="6">The sequence shown here is derived from an EMBL/GenBank/DDBJ whole genome shotgun (WGS) entry which is preliminary data.</text>
</comment>
<dbReference type="SUPFAM" id="SSF48371">
    <property type="entry name" value="ARM repeat"/>
    <property type="match status" value="1"/>
</dbReference>
<dbReference type="Proteomes" id="UP000288805">
    <property type="component" value="Unassembled WGS sequence"/>
</dbReference>
<dbReference type="GO" id="GO:0005737">
    <property type="term" value="C:cytoplasm"/>
    <property type="evidence" value="ECO:0007669"/>
    <property type="project" value="UniProtKB-SubCell"/>
</dbReference>
<organism evidence="6 7">
    <name type="scientific">Vitis vinifera</name>
    <name type="common">Grape</name>
    <dbReference type="NCBI Taxonomy" id="29760"/>
    <lineage>
        <taxon>Eukaryota</taxon>
        <taxon>Viridiplantae</taxon>
        <taxon>Streptophyta</taxon>
        <taxon>Embryophyta</taxon>
        <taxon>Tracheophyta</taxon>
        <taxon>Spermatophyta</taxon>
        <taxon>Magnoliopsida</taxon>
        <taxon>eudicotyledons</taxon>
        <taxon>Gunneridae</taxon>
        <taxon>Pentapetalae</taxon>
        <taxon>rosids</taxon>
        <taxon>Vitales</taxon>
        <taxon>Vitaceae</taxon>
        <taxon>Viteae</taxon>
        <taxon>Vitis</taxon>
    </lineage>
</organism>
<dbReference type="EMBL" id="QGNW01001505">
    <property type="protein sequence ID" value="RVW38492.1"/>
    <property type="molecule type" value="Genomic_DNA"/>
</dbReference>
<keyword evidence="4" id="KW-0677">Repeat</keyword>
<name>A0A438DSU7_VITVI</name>
<comment type="subcellular location">
    <subcellularLocation>
        <location evidence="1">Cytoplasm</location>
    </subcellularLocation>
</comment>
<dbReference type="Gene3D" id="1.25.10.10">
    <property type="entry name" value="Leucine-rich Repeat Variant"/>
    <property type="match status" value="2"/>
</dbReference>
<evidence type="ECO:0000313" key="6">
    <source>
        <dbReference type="EMBL" id="RVW38492.1"/>
    </source>
</evidence>
<dbReference type="GO" id="GO:0006606">
    <property type="term" value="P:protein import into nucleus"/>
    <property type="evidence" value="ECO:0007669"/>
    <property type="project" value="InterPro"/>
</dbReference>
<dbReference type="InterPro" id="IPR011989">
    <property type="entry name" value="ARM-like"/>
</dbReference>
<evidence type="ECO:0000313" key="7">
    <source>
        <dbReference type="Proteomes" id="UP000288805"/>
    </source>
</evidence>
<dbReference type="AlphaFoldDB" id="A0A438DSU7"/>
<protein>
    <submittedName>
        <fullName evidence="6">Transportin-1</fullName>
    </submittedName>
</protein>